<evidence type="ECO:0000313" key="1">
    <source>
        <dbReference type="EMBL" id="GAA4720178.1"/>
    </source>
</evidence>
<evidence type="ECO:0000313" key="2">
    <source>
        <dbReference type="Proteomes" id="UP001500956"/>
    </source>
</evidence>
<reference evidence="2" key="1">
    <citation type="journal article" date="2019" name="Int. J. Syst. Evol. Microbiol.">
        <title>The Global Catalogue of Microorganisms (GCM) 10K type strain sequencing project: providing services to taxonomists for standard genome sequencing and annotation.</title>
        <authorList>
            <consortium name="The Broad Institute Genomics Platform"/>
            <consortium name="The Broad Institute Genome Sequencing Center for Infectious Disease"/>
            <person name="Wu L."/>
            <person name="Ma J."/>
        </authorList>
    </citation>
    <scope>NUCLEOTIDE SEQUENCE [LARGE SCALE GENOMIC DNA]</scope>
    <source>
        <strain evidence="2">JCM 18063</strain>
    </source>
</reference>
<sequence length="127" mass="14751">MTIDLAALATFLHERLDEDAGTAQDANATRWSPAGTEVDFEIWSDRLRDGVTLSRLKALNRANVWHIVNWAPPRVLAEVESKRRIIRLCLDEWVVPTDLGLRSRRDHVLRLPYARHPQYRTEWRPTA</sequence>
<accession>A0ABP8Y465</accession>
<name>A0ABP8Y465_9MICO</name>
<comment type="caution">
    <text evidence="1">The sequence shown here is derived from an EMBL/GenBank/DDBJ whole genome shotgun (WGS) entry which is preliminary data.</text>
</comment>
<keyword evidence="2" id="KW-1185">Reference proteome</keyword>
<dbReference type="EMBL" id="BAABID010000004">
    <property type="protein sequence ID" value="GAA4720178.1"/>
    <property type="molecule type" value="Genomic_DNA"/>
</dbReference>
<dbReference type="Proteomes" id="UP001500956">
    <property type="component" value="Unassembled WGS sequence"/>
</dbReference>
<protein>
    <submittedName>
        <fullName evidence="1">Uncharacterized protein</fullName>
    </submittedName>
</protein>
<dbReference type="Pfam" id="PF19730">
    <property type="entry name" value="DUF6221"/>
    <property type="match status" value="1"/>
</dbReference>
<proteinExistence type="predicted"/>
<dbReference type="InterPro" id="IPR046193">
    <property type="entry name" value="DUF6221"/>
</dbReference>
<dbReference type="RefSeq" id="WP_172148577.1">
    <property type="nucleotide sequence ID" value="NZ_BAABID010000004.1"/>
</dbReference>
<gene>
    <name evidence="1" type="ORF">GCM10023216_06290</name>
</gene>
<organism evidence="1 2">
    <name type="scientific">Isoptericola chiayiensis</name>
    <dbReference type="NCBI Taxonomy" id="579446"/>
    <lineage>
        <taxon>Bacteria</taxon>
        <taxon>Bacillati</taxon>
        <taxon>Actinomycetota</taxon>
        <taxon>Actinomycetes</taxon>
        <taxon>Micrococcales</taxon>
        <taxon>Promicromonosporaceae</taxon>
        <taxon>Isoptericola</taxon>
    </lineage>
</organism>